<reference evidence="1" key="1">
    <citation type="submission" date="2014-09" db="EMBL/GenBank/DDBJ databases">
        <authorList>
            <person name="Magalhaes I.L.F."/>
            <person name="Oliveira U."/>
            <person name="Santos F.R."/>
            <person name="Vidigal T.H.D.A."/>
            <person name="Brescovit A.D."/>
            <person name="Santos A.J."/>
        </authorList>
    </citation>
    <scope>NUCLEOTIDE SEQUENCE</scope>
    <source>
        <tissue evidence="1">Shoot tissue taken approximately 20 cm above the soil surface</tissue>
    </source>
</reference>
<reference evidence="1" key="2">
    <citation type="journal article" date="2015" name="Data Brief">
        <title>Shoot transcriptome of the giant reed, Arundo donax.</title>
        <authorList>
            <person name="Barrero R.A."/>
            <person name="Guerrero F.D."/>
            <person name="Moolhuijzen P."/>
            <person name="Goolsby J.A."/>
            <person name="Tidwell J."/>
            <person name="Bellgard S.E."/>
            <person name="Bellgard M.I."/>
        </authorList>
    </citation>
    <scope>NUCLEOTIDE SEQUENCE</scope>
    <source>
        <tissue evidence="1">Shoot tissue taken approximately 20 cm above the soil surface</tissue>
    </source>
</reference>
<evidence type="ECO:0000313" key="1">
    <source>
        <dbReference type="EMBL" id="JAE16733.1"/>
    </source>
</evidence>
<name>A0A0A9G7S3_ARUDO</name>
<dbReference type="EMBL" id="GBRH01181163">
    <property type="protein sequence ID" value="JAE16733.1"/>
    <property type="molecule type" value="Transcribed_RNA"/>
</dbReference>
<accession>A0A0A9G7S3</accession>
<proteinExistence type="predicted"/>
<organism evidence="1">
    <name type="scientific">Arundo donax</name>
    <name type="common">Giant reed</name>
    <name type="synonym">Donax arundinaceus</name>
    <dbReference type="NCBI Taxonomy" id="35708"/>
    <lineage>
        <taxon>Eukaryota</taxon>
        <taxon>Viridiplantae</taxon>
        <taxon>Streptophyta</taxon>
        <taxon>Embryophyta</taxon>
        <taxon>Tracheophyta</taxon>
        <taxon>Spermatophyta</taxon>
        <taxon>Magnoliopsida</taxon>
        <taxon>Liliopsida</taxon>
        <taxon>Poales</taxon>
        <taxon>Poaceae</taxon>
        <taxon>PACMAD clade</taxon>
        <taxon>Arundinoideae</taxon>
        <taxon>Arundineae</taxon>
        <taxon>Arundo</taxon>
    </lineage>
</organism>
<dbReference type="AlphaFoldDB" id="A0A0A9G7S3"/>
<protein>
    <submittedName>
        <fullName evidence="1">Uncharacterized protein</fullName>
    </submittedName>
</protein>
<sequence>MAMAGISPQIRILLFSREAFIGSTEGFVFCCFC</sequence>